<reference evidence="3 4" key="1">
    <citation type="submission" date="2018-08" db="EMBL/GenBank/DDBJ databases">
        <title>A genome reference for cultivated species of the human gut microbiota.</title>
        <authorList>
            <person name="Zou Y."/>
            <person name="Xue W."/>
            <person name="Luo G."/>
        </authorList>
    </citation>
    <scope>NUCLEOTIDE SEQUENCE [LARGE SCALE GENOMIC DNA]</scope>
    <source>
        <strain evidence="3 4">AF04-15</strain>
    </source>
</reference>
<dbReference type="GO" id="GO:0003677">
    <property type="term" value="F:DNA binding"/>
    <property type="evidence" value="ECO:0007669"/>
    <property type="project" value="UniProtKB-KW"/>
</dbReference>
<dbReference type="OrthoDB" id="9801008at2"/>
<dbReference type="AlphaFoldDB" id="A0A413F6Q5"/>
<dbReference type="InterPro" id="IPR010982">
    <property type="entry name" value="Lambda_DNA-bd_dom_sf"/>
</dbReference>
<dbReference type="EMBL" id="QSBM01000038">
    <property type="protein sequence ID" value="RGX20651.1"/>
    <property type="molecule type" value="Genomic_DNA"/>
</dbReference>
<dbReference type="SMART" id="SM00530">
    <property type="entry name" value="HTH_XRE"/>
    <property type="match status" value="1"/>
</dbReference>
<organism evidence="3 4">
    <name type="scientific">Enterocloster asparagiformis</name>
    <dbReference type="NCBI Taxonomy" id="333367"/>
    <lineage>
        <taxon>Bacteria</taxon>
        <taxon>Bacillati</taxon>
        <taxon>Bacillota</taxon>
        <taxon>Clostridia</taxon>
        <taxon>Lachnospirales</taxon>
        <taxon>Lachnospiraceae</taxon>
        <taxon>Enterocloster</taxon>
    </lineage>
</organism>
<evidence type="ECO:0000259" key="2">
    <source>
        <dbReference type="PROSITE" id="PS50943"/>
    </source>
</evidence>
<dbReference type="PROSITE" id="PS50943">
    <property type="entry name" value="HTH_CROC1"/>
    <property type="match status" value="1"/>
</dbReference>
<keyword evidence="1" id="KW-0238">DNA-binding</keyword>
<dbReference type="PANTHER" id="PTHR46558:SF4">
    <property type="entry name" value="DNA-BIDING PHAGE PROTEIN"/>
    <property type="match status" value="1"/>
</dbReference>
<dbReference type="CDD" id="cd00093">
    <property type="entry name" value="HTH_XRE"/>
    <property type="match status" value="1"/>
</dbReference>
<accession>A0A413F6Q5</accession>
<dbReference type="Proteomes" id="UP000283880">
    <property type="component" value="Unassembled WGS sequence"/>
</dbReference>
<dbReference type="SUPFAM" id="SSF47413">
    <property type="entry name" value="lambda repressor-like DNA-binding domains"/>
    <property type="match status" value="1"/>
</dbReference>
<protein>
    <submittedName>
        <fullName evidence="3">XRE family transcriptional regulator</fullName>
    </submittedName>
</protein>
<gene>
    <name evidence="3" type="ORF">DWV29_27565</name>
</gene>
<dbReference type="Gene3D" id="1.10.260.40">
    <property type="entry name" value="lambda repressor-like DNA-binding domains"/>
    <property type="match status" value="1"/>
</dbReference>
<evidence type="ECO:0000256" key="1">
    <source>
        <dbReference type="ARBA" id="ARBA00023125"/>
    </source>
</evidence>
<name>A0A413F6Q5_9FIRM</name>
<evidence type="ECO:0000313" key="4">
    <source>
        <dbReference type="Proteomes" id="UP000283880"/>
    </source>
</evidence>
<dbReference type="RefSeq" id="WP_007708359.1">
    <property type="nucleotide sequence ID" value="NZ_JAWRJJ010000187.1"/>
</dbReference>
<proteinExistence type="predicted"/>
<comment type="caution">
    <text evidence="3">The sequence shown here is derived from an EMBL/GenBank/DDBJ whole genome shotgun (WGS) entry which is preliminary data.</text>
</comment>
<dbReference type="InterPro" id="IPR001387">
    <property type="entry name" value="Cro/C1-type_HTH"/>
</dbReference>
<sequence>MLSETIKTLRKQAGMSQEQLAGRLNVSRQAVTKWETAAGTPDVENLRAISALFQISLDDLLENRSPIPPEQEFRFHSVTEYDIDSIKDFDITFSGANGVVMTGYEGEKLQVLLGSDRIANLDSAFKVKIDDIKKRIDVDVRRFAGMTESNAKESLHILIRLPQQYVGKIELSGNTQNLELQNVRAENAEFSGKVSRTLLNGFSGRLELNSNTDMEITCHDLNGPLDVNQVSATSRLTLPQGLPFCTVTRGILNSIHYQQDGETAKDFSLRGEDAGHCDNVIELNGIKSELIINASSHKIP</sequence>
<feature type="domain" description="HTH cro/C1-type" evidence="2">
    <location>
        <begin position="6"/>
        <end position="60"/>
    </location>
</feature>
<dbReference type="PANTHER" id="PTHR46558">
    <property type="entry name" value="TRACRIPTIONAL REGULATORY PROTEIN-RELATED-RELATED"/>
    <property type="match status" value="1"/>
</dbReference>
<dbReference type="Pfam" id="PF01381">
    <property type="entry name" value="HTH_3"/>
    <property type="match status" value="1"/>
</dbReference>
<evidence type="ECO:0000313" key="3">
    <source>
        <dbReference type="EMBL" id="RGX20651.1"/>
    </source>
</evidence>